<evidence type="ECO:0000313" key="2">
    <source>
        <dbReference type="Proteomes" id="UP000286921"/>
    </source>
</evidence>
<comment type="caution">
    <text evidence="1">The sequence shown here is derived from an EMBL/GenBank/DDBJ whole genome shotgun (WGS) entry which is preliminary data.</text>
</comment>
<dbReference type="EMBL" id="BDHI01000028">
    <property type="protein sequence ID" value="GCB27300.1"/>
    <property type="molecule type" value="Genomic_DNA"/>
</dbReference>
<protein>
    <submittedName>
        <fullName evidence="1">Uncharacterized protein</fullName>
    </submittedName>
</protein>
<dbReference type="AlphaFoldDB" id="A0A401L736"/>
<reference evidence="1 2" key="1">
    <citation type="submission" date="2016-09" db="EMBL/GenBank/DDBJ databases">
        <title>Aspergillus awamori IFM 58123T.</title>
        <authorList>
            <person name="Kusuya Y."/>
            <person name="Shimizu M."/>
            <person name="Takahashi H."/>
            <person name="Yaguchi T."/>
        </authorList>
    </citation>
    <scope>NUCLEOTIDE SEQUENCE [LARGE SCALE GENOMIC DNA]</scope>
    <source>
        <strain evidence="1 2">IFM 58123</strain>
    </source>
</reference>
<name>A0A401L736_ASPAW</name>
<accession>A0A401L736</accession>
<proteinExistence type="predicted"/>
<evidence type="ECO:0000313" key="1">
    <source>
        <dbReference type="EMBL" id="GCB27300.1"/>
    </source>
</evidence>
<gene>
    <name evidence="1" type="ORF">AAWM_10185</name>
</gene>
<keyword evidence="2" id="KW-1185">Reference proteome</keyword>
<dbReference type="Proteomes" id="UP000286921">
    <property type="component" value="Unassembled WGS sequence"/>
</dbReference>
<organism evidence="1 2">
    <name type="scientific">Aspergillus awamori</name>
    <name type="common">Black koji mold</name>
    <dbReference type="NCBI Taxonomy" id="105351"/>
    <lineage>
        <taxon>Eukaryota</taxon>
        <taxon>Fungi</taxon>
        <taxon>Dikarya</taxon>
        <taxon>Ascomycota</taxon>
        <taxon>Pezizomycotina</taxon>
        <taxon>Eurotiomycetes</taxon>
        <taxon>Eurotiomycetidae</taxon>
        <taxon>Eurotiales</taxon>
        <taxon>Aspergillaceae</taxon>
        <taxon>Aspergillus</taxon>
    </lineage>
</organism>
<sequence length="196" mass="22539">MTNSSAAKPLKELKNDLATESNYRLRVDLCPWKLFDRFHVVLLPLHERGARLTVAQKSRHTAHYETFLARHRKLPGVNVEKLSLMPGDPGYVLWACERSLRDGVSEAVALQFEGDELARLLDQCLHSRLRSHIYLTSWSYVDNLHSLATIQEVNATTLIPTLMKLPGLWSWRTSKIIINREYLQVRSLQSQVQEPP</sequence>